<dbReference type="InterPro" id="IPR016032">
    <property type="entry name" value="Sig_transdc_resp-reg_C-effctor"/>
</dbReference>
<dbReference type="EMBL" id="AP022870">
    <property type="protein sequence ID" value="BCB74483.1"/>
    <property type="molecule type" value="Genomic_DNA"/>
</dbReference>
<evidence type="ECO:0000256" key="2">
    <source>
        <dbReference type="SAM" id="Phobius"/>
    </source>
</evidence>
<evidence type="ECO:0000313" key="5">
    <source>
        <dbReference type="Proteomes" id="UP000502508"/>
    </source>
</evidence>
<name>A0A6F8XL01_9ACTN</name>
<dbReference type="Pfam" id="PF03704">
    <property type="entry name" value="BTAD"/>
    <property type="match status" value="1"/>
</dbReference>
<reference evidence="4 5" key="1">
    <citation type="submission" date="2020-03" db="EMBL/GenBank/DDBJ databases">
        <title>Whole genome shotgun sequence of Phytohabitans flavus NBRC 107702.</title>
        <authorList>
            <person name="Komaki H."/>
            <person name="Tamura T."/>
        </authorList>
    </citation>
    <scope>NUCLEOTIDE SEQUENCE [LARGE SCALE GENOMIC DNA]</scope>
    <source>
        <strain evidence="4 5">NBRC 107702</strain>
    </source>
</reference>
<evidence type="ECO:0000313" key="4">
    <source>
        <dbReference type="EMBL" id="BCB74483.1"/>
    </source>
</evidence>
<dbReference type="GO" id="GO:0006355">
    <property type="term" value="P:regulation of DNA-templated transcription"/>
    <property type="evidence" value="ECO:0007669"/>
    <property type="project" value="InterPro"/>
</dbReference>
<sequence length="636" mass="68275">MPGGGWVGLPLAAALAAAGAMIWLRRRHRYRPQPVDAADTDDSDLRPLPPPVARLRRAVQERAPQLLEPPPPQPTVSQYASGDTDWQPPPSGPTGPTLAGISDIPSGGLGLTGPNAEAAARALLVATLSTGSPNDPDSKGEVVIPADTLTTLLGAHAVQIGPIPRLHITTNLPDALSHLLQLVVNRQRTLQENEADDFDSLRADPYHPPLPPVVLLAEVPDGEQRAELTNTLYLGAPLRINAALLGQWPRGETRTVRADGHTDSRNERLAVLDVSTTVDLLHALREAHTGEPTTTGPIEDAPNVFPPTAAPVTPENEREPDPPAEPTADSETPPPGDPVEPATHSLPATPAPDTDTPTTRPTSAPAPSRQTAANRVRIQLLGGVTIADRDDQPTPALRMHARQLLVYLAVQRNGAKRNDIMEVIWPHASVTRAGERLQTEVGDLRGKIRQAAGDNDVQPVINTGGRYHLNPDLLDIDLWRLVDAHRTAAAATDPTARITALQQAVEADTGDLAAGFDYDWIDRPREQLRRQGFRTRLHLADLVAGTDPQQARDLATAAATLEPYNEHVARQVMRVLARAGDAAGIRTQLQRLRDALAETDVEPSDETIALAAQLQREIAGTIHSSGEPTNGRLRRS</sequence>
<feature type="domain" description="Bacterial transcriptional activator" evidence="3">
    <location>
        <begin position="476"/>
        <end position="615"/>
    </location>
</feature>
<dbReference type="InterPro" id="IPR036388">
    <property type="entry name" value="WH-like_DNA-bd_sf"/>
</dbReference>
<dbReference type="SUPFAM" id="SSF46894">
    <property type="entry name" value="C-terminal effector domain of the bipartite response regulators"/>
    <property type="match status" value="1"/>
</dbReference>
<keyword evidence="5" id="KW-1185">Reference proteome</keyword>
<dbReference type="InterPro" id="IPR005158">
    <property type="entry name" value="BTAD"/>
</dbReference>
<protein>
    <recommendedName>
        <fullName evidence="3">Bacterial transcriptional activator domain-containing protein</fullName>
    </recommendedName>
</protein>
<keyword evidence="2" id="KW-0472">Membrane</keyword>
<dbReference type="SMART" id="SM01043">
    <property type="entry name" value="BTAD"/>
    <property type="match status" value="1"/>
</dbReference>
<gene>
    <name evidence="4" type="ORF">Pflav_008930</name>
</gene>
<dbReference type="Gene3D" id="1.10.10.10">
    <property type="entry name" value="Winged helix-like DNA-binding domain superfamily/Winged helix DNA-binding domain"/>
    <property type="match status" value="1"/>
</dbReference>
<accession>A0A6F8XL01</accession>
<feature type="compositionally biased region" description="Low complexity" evidence="1">
    <location>
        <begin position="347"/>
        <end position="369"/>
    </location>
</feature>
<feature type="transmembrane region" description="Helical" evidence="2">
    <location>
        <begin position="6"/>
        <end position="24"/>
    </location>
</feature>
<dbReference type="SUPFAM" id="SSF48452">
    <property type="entry name" value="TPR-like"/>
    <property type="match status" value="1"/>
</dbReference>
<keyword evidence="2" id="KW-0812">Transmembrane</keyword>
<organism evidence="4 5">
    <name type="scientific">Phytohabitans flavus</name>
    <dbReference type="NCBI Taxonomy" id="1076124"/>
    <lineage>
        <taxon>Bacteria</taxon>
        <taxon>Bacillati</taxon>
        <taxon>Actinomycetota</taxon>
        <taxon>Actinomycetes</taxon>
        <taxon>Micromonosporales</taxon>
        <taxon>Micromonosporaceae</taxon>
    </lineage>
</organism>
<dbReference type="InterPro" id="IPR011990">
    <property type="entry name" value="TPR-like_helical_dom_sf"/>
</dbReference>
<keyword evidence="2" id="KW-1133">Transmembrane helix</keyword>
<evidence type="ECO:0000256" key="1">
    <source>
        <dbReference type="SAM" id="MobiDB-lite"/>
    </source>
</evidence>
<dbReference type="InterPro" id="IPR051677">
    <property type="entry name" value="AfsR-DnrI-RedD_regulator"/>
</dbReference>
<dbReference type="KEGG" id="pfla:Pflav_008930"/>
<proteinExistence type="predicted"/>
<feature type="region of interest" description="Disordered" evidence="1">
    <location>
        <begin position="34"/>
        <end position="112"/>
    </location>
</feature>
<evidence type="ECO:0000259" key="3">
    <source>
        <dbReference type="SMART" id="SM01043"/>
    </source>
</evidence>
<reference evidence="4 5" key="2">
    <citation type="submission" date="2020-03" db="EMBL/GenBank/DDBJ databases">
        <authorList>
            <person name="Ichikawa N."/>
            <person name="Kimura A."/>
            <person name="Kitahashi Y."/>
            <person name="Uohara A."/>
        </authorList>
    </citation>
    <scope>NUCLEOTIDE SEQUENCE [LARGE SCALE GENOMIC DNA]</scope>
    <source>
        <strain evidence="4 5">NBRC 107702</strain>
    </source>
</reference>
<dbReference type="Gene3D" id="1.25.40.10">
    <property type="entry name" value="Tetratricopeptide repeat domain"/>
    <property type="match status" value="1"/>
</dbReference>
<dbReference type="PANTHER" id="PTHR35807">
    <property type="entry name" value="TRANSCRIPTIONAL REGULATOR REDD-RELATED"/>
    <property type="match status" value="1"/>
</dbReference>
<dbReference type="Proteomes" id="UP000502508">
    <property type="component" value="Chromosome"/>
</dbReference>
<dbReference type="GO" id="GO:0003677">
    <property type="term" value="F:DNA binding"/>
    <property type="evidence" value="ECO:0007669"/>
    <property type="project" value="InterPro"/>
</dbReference>
<feature type="region of interest" description="Disordered" evidence="1">
    <location>
        <begin position="287"/>
        <end position="374"/>
    </location>
</feature>
<dbReference type="RefSeq" id="WP_173033883.1">
    <property type="nucleotide sequence ID" value="NZ_AP022870.1"/>
</dbReference>
<dbReference type="AlphaFoldDB" id="A0A6F8XL01"/>